<dbReference type="PANTHER" id="PTHR11717:SF7">
    <property type="entry name" value="LOW MOLECULAR WEIGHT PHOSPHOTYROSINE PROTEIN PHOSPHATASE"/>
    <property type="match status" value="1"/>
</dbReference>
<reference evidence="7 8" key="1">
    <citation type="submission" date="2016-06" db="EMBL/GenBank/DDBJ databases">
        <title>Insight into the functional genes involving in sulfur oxidation in Pearl River water.</title>
        <authorList>
            <person name="Luo J."/>
            <person name="Tan X."/>
            <person name="Lin W."/>
        </authorList>
    </citation>
    <scope>NUCLEOTIDE SEQUENCE [LARGE SCALE GENOMIC DNA]</scope>
    <source>
        <strain evidence="7 8">LS2</strain>
    </source>
</reference>
<dbReference type="AlphaFoldDB" id="A0A191ZGG7"/>
<accession>A0A191ZGG7</accession>
<dbReference type="RefSeq" id="WP_066099309.1">
    <property type="nucleotide sequence ID" value="NZ_CP016027.1"/>
</dbReference>
<evidence type="ECO:0000313" key="8">
    <source>
        <dbReference type="Proteomes" id="UP000078596"/>
    </source>
</evidence>
<proteinExistence type="inferred from homology"/>
<dbReference type="Proteomes" id="UP000078596">
    <property type="component" value="Chromosome"/>
</dbReference>
<dbReference type="CDD" id="cd16343">
    <property type="entry name" value="LMWPTP"/>
    <property type="match status" value="1"/>
</dbReference>
<feature type="active site" description="Proton donor" evidence="5">
    <location>
        <position position="130"/>
    </location>
</feature>
<evidence type="ECO:0000256" key="1">
    <source>
        <dbReference type="ARBA" id="ARBA00011063"/>
    </source>
</evidence>
<evidence type="ECO:0000259" key="6">
    <source>
        <dbReference type="SMART" id="SM00226"/>
    </source>
</evidence>
<feature type="active site" description="Nucleophile" evidence="5">
    <location>
        <position position="13"/>
    </location>
</feature>
<dbReference type="STRING" id="1860122.A9404_05745"/>
<dbReference type="KEGG" id="haz:A9404_05745"/>
<feature type="domain" description="Phosphotyrosine protein phosphatase I" evidence="6">
    <location>
        <begin position="7"/>
        <end position="156"/>
    </location>
</feature>
<gene>
    <name evidence="7" type="ORF">A9404_05745</name>
</gene>
<dbReference type="Gene3D" id="3.40.50.2300">
    <property type="match status" value="1"/>
</dbReference>
<dbReference type="InterPro" id="IPR017867">
    <property type="entry name" value="Tyr_phospatase_low_mol_wt"/>
</dbReference>
<comment type="similarity">
    <text evidence="1">Belongs to the low molecular weight phosphotyrosine protein phosphatase family.</text>
</comment>
<dbReference type="SUPFAM" id="SSF52788">
    <property type="entry name" value="Phosphotyrosine protein phosphatases I"/>
    <property type="match status" value="1"/>
</dbReference>
<evidence type="ECO:0000256" key="4">
    <source>
        <dbReference type="ARBA" id="ARBA00022912"/>
    </source>
</evidence>
<dbReference type="InterPro" id="IPR036196">
    <property type="entry name" value="Ptyr_pPase_sf"/>
</dbReference>
<keyword evidence="4" id="KW-0904">Protein phosphatase</keyword>
<dbReference type="PANTHER" id="PTHR11717">
    <property type="entry name" value="LOW MOLECULAR WEIGHT PROTEIN TYROSINE PHOSPHATASE"/>
    <property type="match status" value="1"/>
</dbReference>
<evidence type="ECO:0000256" key="3">
    <source>
        <dbReference type="ARBA" id="ARBA00022801"/>
    </source>
</evidence>
<name>A0A191ZGG7_9GAMM</name>
<dbReference type="EMBL" id="CP016027">
    <property type="protein sequence ID" value="ANJ66947.1"/>
    <property type="molecule type" value="Genomic_DNA"/>
</dbReference>
<dbReference type="SMART" id="SM00226">
    <property type="entry name" value="LMWPc"/>
    <property type="match status" value="1"/>
</dbReference>
<evidence type="ECO:0000256" key="5">
    <source>
        <dbReference type="PIRSR" id="PIRSR617867-1"/>
    </source>
</evidence>
<dbReference type="OrthoDB" id="9784339at2"/>
<feature type="active site" evidence="5">
    <location>
        <position position="19"/>
    </location>
</feature>
<evidence type="ECO:0000313" key="7">
    <source>
        <dbReference type="EMBL" id="ANJ66947.1"/>
    </source>
</evidence>
<sequence>MPSSPQMRVLFVCMGNICRSPTAEAVFRKLVQDEGLETHIEIDSAGTHAYHIGNPPDTRSTAVALRRGYEMDVLRARQVTRSDIETFDYVLAMDRDNAAILRQLAPEGLKEKPQLFMRFAADYGIAEVPDPYYGGAQGFEQVLDMVEQASAGLLTEIRRNLVAPRIR</sequence>
<dbReference type="EC" id="3.1.3.48" evidence="2"/>
<organism evidence="7 8">
    <name type="scientific">Halothiobacillus diazotrophicus</name>
    <dbReference type="NCBI Taxonomy" id="1860122"/>
    <lineage>
        <taxon>Bacteria</taxon>
        <taxon>Pseudomonadati</taxon>
        <taxon>Pseudomonadota</taxon>
        <taxon>Gammaproteobacteria</taxon>
        <taxon>Chromatiales</taxon>
        <taxon>Halothiobacillaceae</taxon>
        <taxon>Halothiobacillus</taxon>
    </lineage>
</organism>
<dbReference type="InterPro" id="IPR023485">
    <property type="entry name" value="Ptyr_pPase"/>
</dbReference>
<dbReference type="InterPro" id="IPR050438">
    <property type="entry name" value="LMW_PTPase"/>
</dbReference>
<keyword evidence="3" id="KW-0378">Hydrolase</keyword>
<dbReference type="PRINTS" id="PR00719">
    <property type="entry name" value="LMWPTPASE"/>
</dbReference>
<dbReference type="FunFam" id="3.40.50.2300:FF:000113">
    <property type="entry name" value="Low molecular weight protein-tyrosine-phosphatase"/>
    <property type="match status" value="1"/>
</dbReference>
<protein>
    <recommendedName>
        <fullName evidence="2">protein-tyrosine-phosphatase</fullName>
        <ecNumber evidence="2">3.1.3.48</ecNumber>
    </recommendedName>
</protein>
<dbReference type="GO" id="GO:0004725">
    <property type="term" value="F:protein tyrosine phosphatase activity"/>
    <property type="evidence" value="ECO:0007669"/>
    <property type="project" value="UniProtKB-EC"/>
</dbReference>
<evidence type="ECO:0000256" key="2">
    <source>
        <dbReference type="ARBA" id="ARBA00013064"/>
    </source>
</evidence>
<dbReference type="Pfam" id="PF01451">
    <property type="entry name" value="LMWPc"/>
    <property type="match status" value="1"/>
</dbReference>
<keyword evidence="8" id="KW-1185">Reference proteome</keyword>